<proteinExistence type="predicted"/>
<evidence type="ECO:0000313" key="1">
    <source>
        <dbReference type="EMBL" id="KAF9666873.1"/>
    </source>
</evidence>
<dbReference type="OrthoDB" id="1938319at2759"/>
<accession>A0A835JDM4</accession>
<name>A0A835JDM4_9ROSI</name>
<dbReference type="Proteomes" id="UP000657918">
    <property type="component" value="Chromosome 16"/>
</dbReference>
<organism evidence="1 2">
    <name type="scientific">Salix dunnii</name>
    <dbReference type="NCBI Taxonomy" id="1413687"/>
    <lineage>
        <taxon>Eukaryota</taxon>
        <taxon>Viridiplantae</taxon>
        <taxon>Streptophyta</taxon>
        <taxon>Embryophyta</taxon>
        <taxon>Tracheophyta</taxon>
        <taxon>Spermatophyta</taxon>
        <taxon>Magnoliopsida</taxon>
        <taxon>eudicotyledons</taxon>
        <taxon>Gunneridae</taxon>
        <taxon>Pentapetalae</taxon>
        <taxon>rosids</taxon>
        <taxon>fabids</taxon>
        <taxon>Malpighiales</taxon>
        <taxon>Salicaceae</taxon>
        <taxon>Saliceae</taxon>
        <taxon>Salix</taxon>
    </lineage>
</organism>
<comment type="caution">
    <text evidence="1">The sequence shown here is derived from an EMBL/GenBank/DDBJ whole genome shotgun (WGS) entry which is preliminary data.</text>
</comment>
<dbReference type="EMBL" id="JADGMS010000016">
    <property type="protein sequence ID" value="KAF9666873.1"/>
    <property type="molecule type" value="Genomic_DNA"/>
</dbReference>
<gene>
    <name evidence="1" type="ORF">SADUNF_Sadunf16G0274000</name>
</gene>
<evidence type="ECO:0000313" key="2">
    <source>
        <dbReference type="Proteomes" id="UP000657918"/>
    </source>
</evidence>
<reference evidence="1 2" key="1">
    <citation type="submission" date="2020-10" db="EMBL/GenBank/DDBJ databases">
        <title>Plant Genome Project.</title>
        <authorList>
            <person name="Zhang R.-G."/>
        </authorList>
    </citation>
    <scope>NUCLEOTIDE SEQUENCE [LARGE SCALE GENOMIC DNA]</scope>
    <source>
        <strain evidence="1">FAFU-HL-1</strain>
        <tissue evidence="1">Leaf</tissue>
    </source>
</reference>
<sequence length="129" mass="14789">MTGCITFYSAMARITMVAIEMLPVQEQNYNGILVFPVIFILTRVFHCHGLDDGDILKRIDQIPSFYLILNFMFAWQMTGALLRNPHKDDDLDLPLFDLGIVACATKNFYDENKLSEGGFEPVYKVLIYN</sequence>
<protein>
    <submittedName>
        <fullName evidence="1">Uncharacterized protein</fullName>
    </submittedName>
</protein>
<keyword evidence="2" id="KW-1185">Reference proteome</keyword>
<dbReference type="AlphaFoldDB" id="A0A835JDM4"/>